<evidence type="ECO:0000313" key="1">
    <source>
        <dbReference type="EMBL" id="SFV63452.1"/>
    </source>
</evidence>
<dbReference type="AlphaFoldDB" id="A0A1W1CCL8"/>
<gene>
    <name evidence="1" type="ORF">MNB_SV-12-385</name>
</gene>
<name>A0A1W1CCL8_9ZZZZ</name>
<reference evidence="1" key="1">
    <citation type="submission" date="2016-10" db="EMBL/GenBank/DDBJ databases">
        <authorList>
            <person name="de Groot N.N."/>
        </authorList>
    </citation>
    <scope>NUCLEOTIDE SEQUENCE</scope>
</reference>
<sequence length="182" mass="20427">MKTTVRVIGILVVLLSCNSVLYANEDSVGADEAFVQKNSTINESFIRSVAKNRAHIGDEDAIFVEVDGMDDFREQLDSGELERTIKEGNGITKQYIYRDIKNIKVDDRDLRNMEGEMLNLGTQIEADNQQVVQILNISDSQIKLDKHQINAGIMSETSDLEGNVNRTTIKNSILQGMEMEDD</sequence>
<organism evidence="1">
    <name type="scientific">hydrothermal vent metagenome</name>
    <dbReference type="NCBI Taxonomy" id="652676"/>
    <lineage>
        <taxon>unclassified sequences</taxon>
        <taxon>metagenomes</taxon>
        <taxon>ecological metagenomes</taxon>
    </lineage>
</organism>
<accession>A0A1W1CCL8</accession>
<protein>
    <submittedName>
        <fullName evidence="1">Uncharacterized protein</fullName>
    </submittedName>
</protein>
<proteinExistence type="predicted"/>
<dbReference type="EMBL" id="FPHE01000127">
    <property type="protein sequence ID" value="SFV63452.1"/>
    <property type="molecule type" value="Genomic_DNA"/>
</dbReference>
<dbReference type="PROSITE" id="PS51257">
    <property type="entry name" value="PROKAR_LIPOPROTEIN"/>
    <property type="match status" value="1"/>
</dbReference>